<dbReference type="InterPro" id="IPR052226">
    <property type="entry name" value="UPF0332_toxin"/>
</dbReference>
<accession>A0A1V6N059</accession>
<dbReference type="Proteomes" id="UP000191661">
    <property type="component" value="Unassembled WGS sequence"/>
</dbReference>
<organism evidence="3 4">
    <name type="scientific">Methanobrevibacter arboriphilus JCM 13429 = DSM 1125</name>
    <dbReference type="NCBI Taxonomy" id="1300164"/>
    <lineage>
        <taxon>Archaea</taxon>
        <taxon>Methanobacteriati</taxon>
        <taxon>Methanobacteriota</taxon>
        <taxon>Methanomada group</taxon>
        <taxon>Methanobacteria</taxon>
        <taxon>Methanobacteriales</taxon>
        <taxon>Methanobacteriaceae</taxon>
        <taxon>Methanobrevibacter</taxon>
    </lineage>
</organism>
<proteinExistence type="inferred from homology"/>
<protein>
    <recommendedName>
        <fullName evidence="2">HEPN domain-containing protein</fullName>
    </recommendedName>
</protein>
<name>A0A1V6N059_METAZ</name>
<keyword evidence="4" id="KW-1185">Reference proteome</keyword>
<feature type="domain" description="HEPN" evidence="2">
    <location>
        <begin position="10"/>
        <end position="122"/>
    </location>
</feature>
<evidence type="ECO:0000259" key="2">
    <source>
        <dbReference type="Pfam" id="PF05168"/>
    </source>
</evidence>
<sequence length="124" mass="14703">MAFDEVEMEFNIANEKISHALILFENEAYNSVVILAYYAMFHAARGILAKKNIYPKTHKGITHQLGHEYIHIMDFNQDIYNLFIRSQHDRYDADYELYIVFTEEDADQSIKNAKIFIDECKRFL</sequence>
<dbReference type="EMBL" id="JXMW01000030">
    <property type="protein sequence ID" value="OQD58002.1"/>
    <property type="molecule type" value="Genomic_DNA"/>
</dbReference>
<reference evidence="3 4" key="1">
    <citation type="submission" date="2014-12" db="EMBL/GenBank/DDBJ databases">
        <title>Genome sequence of Methanobrevibacter arboriphilicus DH1, DSM1125.</title>
        <authorList>
            <person name="Poehlein A."/>
            <person name="Thauer R.K."/>
            <person name="Seedorf H."/>
            <person name="Daniel R."/>
        </authorList>
    </citation>
    <scope>NUCLEOTIDE SEQUENCE [LARGE SCALE GENOMIC DNA]</scope>
    <source>
        <strain evidence="3 4">DH1</strain>
    </source>
</reference>
<dbReference type="Pfam" id="PF05168">
    <property type="entry name" value="HEPN"/>
    <property type="match status" value="1"/>
</dbReference>
<gene>
    <name evidence="3" type="ORF">MBBAR_30c00020</name>
</gene>
<comment type="caution">
    <text evidence="3">The sequence shown here is derived from an EMBL/GenBank/DDBJ whole genome shotgun (WGS) entry which is preliminary data.</text>
</comment>
<evidence type="ECO:0000313" key="4">
    <source>
        <dbReference type="Proteomes" id="UP000191661"/>
    </source>
</evidence>
<evidence type="ECO:0000256" key="1">
    <source>
        <dbReference type="ARBA" id="ARBA00038248"/>
    </source>
</evidence>
<dbReference type="RefSeq" id="WP_080461095.1">
    <property type="nucleotide sequence ID" value="NZ_BBET01000100.1"/>
</dbReference>
<dbReference type="OrthoDB" id="78331at2157"/>
<dbReference type="Gene3D" id="1.20.120.330">
    <property type="entry name" value="Nucleotidyltransferases domain 2"/>
    <property type="match status" value="1"/>
</dbReference>
<dbReference type="SUPFAM" id="SSF81593">
    <property type="entry name" value="Nucleotidyltransferase substrate binding subunit/domain"/>
    <property type="match status" value="1"/>
</dbReference>
<dbReference type="PANTHER" id="PTHR36565">
    <property type="entry name" value="UPF0332 PROTEIN TM_1000"/>
    <property type="match status" value="1"/>
</dbReference>
<dbReference type="InterPro" id="IPR007842">
    <property type="entry name" value="HEPN_dom"/>
</dbReference>
<evidence type="ECO:0000313" key="3">
    <source>
        <dbReference type="EMBL" id="OQD58002.1"/>
    </source>
</evidence>
<dbReference type="PANTHER" id="PTHR36565:SF1">
    <property type="entry name" value="UPF0332 PROTEIN TM_1000"/>
    <property type="match status" value="1"/>
</dbReference>
<dbReference type="AlphaFoldDB" id="A0A1V6N059"/>
<comment type="similarity">
    <text evidence="1">Belongs to the UPF0332 family.</text>
</comment>